<dbReference type="CDD" id="cd06173">
    <property type="entry name" value="MFS_MefA_like"/>
    <property type="match status" value="1"/>
</dbReference>
<evidence type="ECO:0000313" key="10">
    <source>
        <dbReference type="Proteomes" id="UP000198650"/>
    </source>
</evidence>
<protein>
    <submittedName>
        <fullName evidence="9">Predicted arabinose efflux permease, MFS family</fullName>
    </submittedName>
</protein>
<evidence type="ECO:0000256" key="4">
    <source>
        <dbReference type="ARBA" id="ARBA00022692"/>
    </source>
</evidence>
<keyword evidence="3" id="KW-1003">Cell membrane</keyword>
<dbReference type="AlphaFoldDB" id="A0A1I0TXW7"/>
<dbReference type="GO" id="GO:0005886">
    <property type="term" value="C:plasma membrane"/>
    <property type="evidence" value="ECO:0007669"/>
    <property type="project" value="UniProtKB-SubCell"/>
</dbReference>
<dbReference type="PANTHER" id="PTHR43266:SF8">
    <property type="entry name" value="MACROLIDE-EFFLUX PROTEIN"/>
    <property type="match status" value="1"/>
</dbReference>
<evidence type="ECO:0000256" key="1">
    <source>
        <dbReference type="ARBA" id="ARBA00004651"/>
    </source>
</evidence>
<evidence type="ECO:0000256" key="2">
    <source>
        <dbReference type="ARBA" id="ARBA00022448"/>
    </source>
</evidence>
<organism evidence="9 10">
    <name type="scientific">Parageobacillus thermantarcticus</name>
    <dbReference type="NCBI Taxonomy" id="186116"/>
    <lineage>
        <taxon>Bacteria</taxon>
        <taxon>Bacillati</taxon>
        <taxon>Bacillota</taxon>
        <taxon>Bacilli</taxon>
        <taxon>Bacillales</taxon>
        <taxon>Anoxybacillaceae</taxon>
        <taxon>Parageobacillus</taxon>
    </lineage>
</organism>
<feature type="transmembrane region" description="Helical" evidence="7">
    <location>
        <begin position="353"/>
        <end position="373"/>
    </location>
</feature>
<proteinExistence type="predicted"/>
<reference evidence="10" key="1">
    <citation type="submission" date="2016-10" db="EMBL/GenBank/DDBJ databases">
        <authorList>
            <person name="Varghese N."/>
            <person name="Submissions S."/>
        </authorList>
    </citation>
    <scope>NUCLEOTIDE SEQUENCE [LARGE SCALE GENOMIC DNA]</scope>
    <source>
        <strain evidence="10">M1</strain>
    </source>
</reference>
<dbReference type="SUPFAM" id="SSF103473">
    <property type="entry name" value="MFS general substrate transporter"/>
    <property type="match status" value="1"/>
</dbReference>
<dbReference type="InterPro" id="IPR020846">
    <property type="entry name" value="MFS_dom"/>
</dbReference>
<evidence type="ECO:0000259" key="8">
    <source>
        <dbReference type="PROSITE" id="PS50850"/>
    </source>
</evidence>
<keyword evidence="4 7" id="KW-0812">Transmembrane</keyword>
<dbReference type="RefSeq" id="WP_090952372.1">
    <property type="nucleotide sequence ID" value="NZ_FOJS01000080.1"/>
</dbReference>
<dbReference type="Gene3D" id="1.20.1250.20">
    <property type="entry name" value="MFS general substrate transporter like domains"/>
    <property type="match status" value="1"/>
</dbReference>
<evidence type="ECO:0000256" key="5">
    <source>
        <dbReference type="ARBA" id="ARBA00022989"/>
    </source>
</evidence>
<dbReference type="GO" id="GO:0022857">
    <property type="term" value="F:transmembrane transporter activity"/>
    <property type="evidence" value="ECO:0007669"/>
    <property type="project" value="InterPro"/>
</dbReference>
<evidence type="ECO:0000256" key="6">
    <source>
        <dbReference type="ARBA" id="ARBA00023136"/>
    </source>
</evidence>
<dbReference type="EMBL" id="FOJS01000080">
    <property type="protein sequence ID" value="SFA56789.1"/>
    <property type="molecule type" value="Genomic_DNA"/>
</dbReference>
<name>A0A1I0TXW7_9BACL</name>
<feature type="transmembrane region" description="Helical" evidence="7">
    <location>
        <begin position="52"/>
        <end position="73"/>
    </location>
</feature>
<comment type="subcellular location">
    <subcellularLocation>
        <location evidence="1">Cell membrane</location>
        <topology evidence="1">Multi-pass membrane protein</topology>
    </subcellularLocation>
</comment>
<feature type="transmembrane region" description="Helical" evidence="7">
    <location>
        <begin position="174"/>
        <end position="195"/>
    </location>
</feature>
<dbReference type="PROSITE" id="PS50850">
    <property type="entry name" value="MFS"/>
    <property type="match status" value="1"/>
</dbReference>
<evidence type="ECO:0000313" key="9">
    <source>
        <dbReference type="EMBL" id="SFA56789.1"/>
    </source>
</evidence>
<feature type="transmembrane region" description="Helical" evidence="7">
    <location>
        <begin position="85"/>
        <end position="105"/>
    </location>
</feature>
<keyword evidence="6 7" id="KW-0472">Membrane</keyword>
<dbReference type="Pfam" id="PF07690">
    <property type="entry name" value="MFS_1"/>
    <property type="match status" value="1"/>
</dbReference>
<feature type="transmembrane region" description="Helical" evidence="7">
    <location>
        <begin position="148"/>
        <end position="168"/>
    </location>
</feature>
<dbReference type="Proteomes" id="UP000198650">
    <property type="component" value="Unassembled WGS sequence"/>
</dbReference>
<feature type="transmembrane region" description="Helical" evidence="7">
    <location>
        <begin position="379"/>
        <end position="401"/>
    </location>
</feature>
<keyword evidence="5 7" id="KW-1133">Transmembrane helix</keyword>
<feature type="transmembrane region" description="Helical" evidence="7">
    <location>
        <begin position="262"/>
        <end position="285"/>
    </location>
</feature>
<dbReference type="InterPro" id="IPR036259">
    <property type="entry name" value="MFS_trans_sf"/>
</dbReference>
<dbReference type="PANTHER" id="PTHR43266">
    <property type="entry name" value="MACROLIDE-EFFLUX PROTEIN"/>
    <property type="match status" value="1"/>
</dbReference>
<dbReference type="STRING" id="186116.SAMN05192569_10803"/>
<dbReference type="InterPro" id="IPR011701">
    <property type="entry name" value="MFS"/>
</dbReference>
<keyword evidence="10" id="KW-1185">Reference proteome</keyword>
<feature type="transmembrane region" description="Helical" evidence="7">
    <location>
        <begin position="111"/>
        <end position="127"/>
    </location>
</feature>
<evidence type="ECO:0000256" key="7">
    <source>
        <dbReference type="SAM" id="Phobius"/>
    </source>
</evidence>
<feature type="domain" description="Major facilitator superfamily (MFS) profile" evidence="8">
    <location>
        <begin position="18"/>
        <end position="405"/>
    </location>
</feature>
<gene>
    <name evidence="9" type="ORF">SAMN05192569_10803</name>
</gene>
<evidence type="ECO:0000256" key="3">
    <source>
        <dbReference type="ARBA" id="ARBA00022475"/>
    </source>
</evidence>
<keyword evidence="2" id="KW-0813">Transport</keyword>
<sequence length="410" mass="45321">MSSIKSNPSMASLLRNRFIQTIMTAGLFIQVGIWVRNFAILLFVTEKTNGDAFAVSLISVAEFAPIFIFSFIGGTFADRWRPKRTMIWCDLLSAISIFVILMALLFGTWKAVFLATFVSAILSQFSQPSGMKLFKIHVPREQMQAGMSLFQTMMAIFMIIGPILGTFVFQQFGIYISMAVVGIAFLLSALVLTLLPPDQMEKKDKNETSLWHEMKLGFQYVWSRKILVTLGGGFMAAGLGLGLIHPLAIFLVTERLGLEENYLQWLFAAHGAAMIIGGAAAMVFSNRIAPHILLMLGMGSMAAGIFVMGWSTMFWLTLMAEFIIGLFMPALHIGINTIILNNTDETFVGRVNGILTPLFMGSMVITMSLAGLLKEQFSLFTIYLASAALFVIGILVMLPMFRMLKTAEAE</sequence>
<accession>A0A1I0TXW7</accession>
<feature type="transmembrane region" description="Helical" evidence="7">
    <location>
        <begin position="21"/>
        <end position="40"/>
    </location>
</feature>
<feature type="transmembrane region" description="Helical" evidence="7">
    <location>
        <begin position="226"/>
        <end position="250"/>
    </location>
</feature>
<feature type="transmembrane region" description="Helical" evidence="7">
    <location>
        <begin position="292"/>
        <end position="316"/>
    </location>
</feature>
<feature type="transmembrane region" description="Helical" evidence="7">
    <location>
        <begin position="322"/>
        <end position="341"/>
    </location>
</feature>
<dbReference type="OrthoDB" id="2942684at2"/>